<sequence length="372" mass="42091">MERTVDVVRNKITLFISSLAGGGAEGVCVNVANGLADHGWQVDLVVLHTNNSAYLKRVSHKVNLVVLGVDHARHAPLPLLRYIRQHKPEKMLVFNYELAVLAVMLRSLFRFKAKIIARNINTFSKNTTQLQGIWRRYIVTPLINYFYNKCDHIINQCQAMRDDLISVFPHLADKTSVIYNPVAKHVEDYAKAHDLTQVEKKDYLLCVGRLEKQKAFHYAIESFAGIANDFPNLRLKIVGQGSLEQSLKQCAIDFGVTDRVDFEGFQADMIPYYLYAKVTLLTSLYEGFPNVLIESITLGTPVIAFDCPSGPREIIQEGVNGYLADYLSVEDLQKTCRNALVNLSENKSVHMFAYDYFGKNIIGEYHKLIIGL</sequence>
<dbReference type="CDD" id="cd03811">
    <property type="entry name" value="GT4_GT28_WabH-like"/>
    <property type="match status" value="1"/>
</dbReference>
<feature type="domain" description="Glycosyl transferase family 1" evidence="2">
    <location>
        <begin position="197"/>
        <end position="341"/>
    </location>
</feature>
<keyword evidence="1" id="KW-0472">Membrane</keyword>
<evidence type="ECO:0000256" key="1">
    <source>
        <dbReference type="SAM" id="Phobius"/>
    </source>
</evidence>
<dbReference type="AlphaFoldDB" id="A0AAX1QLK8"/>
<evidence type="ECO:0000313" key="5">
    <source>
        <dbReference type="Proteomes" id="UP000252427"/>
    </source>
</evidence>
<dbReference type="Proteomes" id="UP000252427">
    <property type="component" value="Unassembled WGS sequence"/>
</dbReference>
<dbReference type="GO" id="GO:1901135">
    <property type="term" value="P:carbohydrate derivative metabolic process"/>
    <property type="evidence" value="ECO:0007669"/>
    <property type="project" value="UniProtKB-ARBA"/>
</dbReference>
<feature type="transmembrane region" description="Helical" evidence="1">
    <location>
        <begin position="91"/>
        <end position="109"/>
    </location>
</feature>
<evidence type="ECO:0000313" key="4">
    <source>
        <dbReference type="EMBL" id="RBM72918.1"/>
    </source>
</evidence>
<dbReference type="SUPFAM" id="SSF53756">
    <property type="entry name" value="UDP-Glycosyltransferase/glycogen phosphorylase"/>
    <property type="match status" value="1"/>
</dbReference>
<dbReference type="Pfam" id="PF13439">
    <property type="entry name" value="Glyco_transf_4"/>
    <property type="match status" value="1"/>
</dbReference>
<keyword evidence="1" id="KW-0812">Transmembrane</keyword>
<gene>
    <name evidence="4" type="ORF">DLR70_18360</name>
</gene>
<dbReference type="PANTHER" id="PTHR12526:SF630">
    <property type="entry name" value="GLYCOSYLTRANSFERASE"/>
    <property type="match status" value="1"/>
</dbReference>
<proteinExistence type="predicted"/>
<dbReference type="InterPro" id="IPR028098">
    <property type="entry name" value="Glyco_trans_4-like_N"/>
</dbReference>
<reference evidence="4 5" key="1">
    <citation type="submission" date="2018-06" db="EMBL/GenBank/DDBJ databases">
        <title>Draft genome sequences of nine Vibrio sp. clinical isolates from across the United States representing the closest known relative of Vibrio cholerae.</title>
        <authorList>
            <person name="Islam M.T."/>
            <person name="Liang K."/>
            <person name="Im M.S."/>
            <person name="Winkjer J."/>
            <person name="Busby S."/>
            <person name="Batra D."/>
            <person name="Rowe L."/>
            <person name="Tarr C.L."/>
            <person name="Boucher Y."/>
        </authorList>
    </citation>
    <scope>NUCLEOTIDE SEQUENCE [LARGE SCALE GENOMIC DNA]</scope>
    <source>
        <strain evidence="4 5">2016V-1114</strain>
    </source>
</reference>
<dbReference type="InterPro" id="IPR001296">
    <property type="entry name" value="Glyco_trans_1"/>
</dbReference>
<dbReference type="Gene3D" id="3.40.50.2000">
    <property type="entry name" value="Glycogen Phosphorylase B"/>
    <property type="match status" value="2"/>
</dbReference>
<name>A0AAX1QLK8_9VIBR</name>
<dbReference type="EMBL" id="QKKS01000090">
    <property type="protein sequence ID" value="RBM72918.1"/>
    <property type="molecule type" value="Genomic_DNA"/>
</dbReference>
<dbReference type="PANTHER" id="PTHR12526">
    <property type="entry name" value="GLYCOSYLTRANSFERASE"/>
    <property type="match status" value="1"/>
</dbReference>
<keyword evidence="1" id="KW-1133">Transmembrane helix</keyword>
<accession>A0AAX1QLK8</accession>
<dbReference type="GO" id="GO:0016757">
    <property type="term" value="F:glycosyltransferase activity"/>
    <property type="evidence" value="ECO:0007669"/>
    <property type="project" value="InterPro"/>
</dbReference>
<protein>
    <submittedName>
        <fullName evidence="4">Glycosyltransferase</fullName>
    </submittedName>
</protein>
<comment type="caution">
    <text evidence="4">The sequence shown here is derived from an EMBL/GenBank/DDBJ whole genome shotgun (WGS) entry which is preliminary data.</text>
</comment>
<dbReference type="Pfam" id="PF00534">
    <property type="entry name" value="Glycos_transf_1"/>
    <property type="match status" value="1"/>
</dbReference>
<evidence type="ECO:0000259" key="2">
    <source>
        <dbReference type="Pfam" id="PF00534"/>
    </source>
</evidence>
<organism evidence="4 5">
    <name type="scientific">Vibrio paracholerae</name>
    <dbReference type="NCBI Taxonomy" id="650003"/>
    <lineage>
        <taxon>Bacteria</taxon>
        <taxon>Pseudomonadati</taxon>
        <taxon>Pseudomonadota</taxon>
        <taxon>Gammaproteobacteria</taxon>
        <taxon>Vibrionales</taxon>
        <taxon>Vibrionaceae</taxon>
        <taxon>Vibrio</taxon>
    </lineage>
</organism>
<feature type="domain" description="Glycosyltransferase subfamily 4-like N-terminal" evidence="3">
    <location>
        <begin position="22"/>
        <end position="182"/>
    </location>
</feature>
<evidence type="ECO:0000259" key="3">
    <source>
        <dbReference type="Pfam" id="PF13439"/>
    </source>
</evidence>